<evidence type="ECO:0008006" key="3">
    <source>
        <dbReference type="Google" id="ProtNLM"/>
    </source>
</evidence>
<dbReference type="EMBL" id="CP034206">
    <property type="protein sequence ID" value="QBZ58332.1"/>
    <property type="molecule type" value="Genomic_DNA"/>
</dbReference>
<proteinExistence type="predicted"/>
<evidence type="ECO:0000313" key="2">
    <source>
        <dbReference type="Proteomes" id="UP000294847"/>
    </source>
</evidence>
<dbReference type="AlphaFoldDB" id="A0A4P7N9D5"/>
<gene>
    <name evidence="1" type="ORF">PoMZ_03283</name>
</gene>
<reference evidence="1 2" key="1">
    <citation type="journal article" date="2019" name="Mol. Biol. Evol.">
        <title>Blast fungal genomes show frequent chromosomal changes, gene gains and losses, and effector gene turnover.</title>
        <authorList>
            <person name="Gomez Luciano L.B."/>
            <person name="Jason Tsai I."/>
            <person name="Chuma I."/>
            <person name="Tosa Y."/>
            <person name="Chen Y.H."/>
            <person name="Li J.Y."/>
            <person name="Li M.Y."/>
            <person name="Jade Lu M.Y."/>
            <person name="Nakayashiki H."/>
            <person name="Li W.H."/>
        </authorList>
    </citation>
    <scope>NUCLEOTIDE SEQUENCE [LARGE SCALE GENOMIC DNA]</scope>
    <source>
        <strain evidence="1">MZ5-1-6</strain>
    </source>
</reference>
<organism evidence="1 2">
    <name type="scientific">Pyricularia oryzae</name>
    <name type="common">Rice blast fungus</name>
    <name type="synonym">Magnaporthe oryzae</name>
    <dbReference type="NCBI Taxonomy" id="318829"/>
    <lineage>
        <taxon>Eukaryota</taxon>
        <taxon>Fungi</taxon>
        <taxon>Dikarya</taxon>
        <taxon>Ascomycota</taxon>
        <taxon>Pezizomycotina</taxon>
        <taxon>Sordariomycetes</taxon>
        <taxon>Sordariomycetidae</taxon>
        <taxon>Magnaporthales</taxon>
        <taxon>Pyriculariaceae</taxon>
        <taxon>Pyricularia</taxon>
    </lineage>
</organism>
<protein>
    <recommendedName>
        <fullName evidence="3">Heterokaryon incompatibility domain-containing protein</fullName>
    </recommendedName>
</protein>
<evidence type="ECO:0000313" key="1">
    <source>
        <dbReference type="EMBL" id="QBZ58332.1"/>
    </source>
</evidence>
<dbReference type="Proteomes" id="UP000294847">
    <property type="component" value="Chromosome 3"/>
</dbReference>
<sequence length="273" mass="30718">MGQEGHRTLIGSENAFSTAPFATCATSVLSFLWIDVYCIRQDTCSVDNCVWHYSCVEKRGSLKAMDLIYHLSEHPVALLGQPLRSEFELHLLAWVLEGDLLTATLNLGHQQIILSWQRRHCHCLPRLLRTIRGNVHGLSKRTNVVTSVSLELAKQRYPVFGEIPEDLCISSVDFSAQATRLCLALRAVTWLAPLDIEHIDRVIRAAGKYSLTVRNSDSITPTIFADVEGRGLSKPWGRLKIVANCCLYPIRLDGGILNQQIAVLVYQFWQCLF</sequence>
<accession>A0A4P7N9D5</accession>
<name>A0A4P7N9D5_PYROR</name>